<reference evidence="13 14" key="1">
    <citation type="submission" date="2019-06" db="EMBL/GenBank/DDBJ databases">
        <title>YIM 131921 draft genome.</title>
        <authorList>
            <person name="Jiang L."/>
        </authorList>
    </citation>
    <scope>NUCLEOTIDE SEQUENCE [LARGE SCALE GENOMIC DNA]</scope>
    <source>
        <strain evidence="13 14">YIM 131921</strain>
    </source>
</reference>
<evidence type="ECO:0000256" key="9">
    <source>
        <dbReference type="PROSITE-ProRule" id="PRU01049"/>
    </source>
</evidence>
<evidence type="ECO:0000313" key="13">
    <source>
        <dbReference type="EMBL" id="TNC52847.1"/>
    </source>
</evidence>
<dbReference type="InterPro" id="IPR005225">
    <property type="entry name" value="Small_GTP-bd"/>
</dbReference>
<dbReference type="AlphaFoldDB" id="A0A5C4N2B9"/>
<dbReference type="PANTHER" id="PTHR43834">
    <property type="entry name" value="GTPASE DER"/>
    <property type="match status" value="1"/>
</dbReference>
<sequence length="495" mass="54877">MTFTLAIVGRPNVGKSTLFNRLVGRKLALVDDQPGVTRDLREGQAKLGPLRFTVIDSAGLEEATDDSLQGRMRRLTERAVEQADICLFMIDARQGVTPTDQIFADILRRKNAHVILAANKAEGRAGESGWLEAFSLGLGEPIRMSGEHGEGMEDLLSTLMPLADAFAARDAETAEEAPETDVDLGWSGEETEDDEDEPAEDWRPTEKRPLQIAVVGRPNAGKSTLINRILGEERLLTGPEAGITRDAISIPTSWEGTPVRIFDTAGMRKRAKVQDKLEKLSVSDGLRAVRFAEVVVVLLDVDIPFEQQDLRIADLAEREGRAVVIAVNKWDLATDREARLQALKEAFERLLPQLRGAPLVTVSAITGRGLDRLHEAVVKAHEVWNRRVSTAQLNRWLMGMTEAHPPPAPGGRRIKMRYMTQVKTRPPAFVVMTSLPEEVPASYERYLVNGLRSAFDLNGTPIRLMLRDRSEKNPFKGRKVARVTSLTKHLKGRDA</sequence>
<organism evidence="13 14">
    <name type="scientific">Rubellimicrobium rubrum</name>
    <dbReference type="NCBI Taxonomy" id="2585369"/>
    <lineage>
        <taxon>Bacteria</taxon>
        <taxon>Pseudomonadati</taxon>
        <taxon>Pseudomonadota</taxon>
        <taxon>Alphaproteobacteria</taxon>
        <taxon>Rhodobacterales</taxon>
        <taxon>Roseobacteraceae</taxon>
        <taxon>Rubellimicrobium</taxon>
    </lineage>
</organism>
<dbReference type="CDD" id="cd01894">
    <property type="entry name" value="EngA1"/>
    <property type="match status" value="1"/>
</dbReference>
<dbReference type="PRINTS" id="PR00326">
    <property type="entry name" value="GTP1OBG"/>
</dbReference>
<dbReference type="Pfam" id="PF14714">
    <property type="entry name" value="KH_dom-like"/>
    <property type="match status" value="1"/>
</dbReference>
<feature type="binding site" evidence="8">
    <location>
        <begin position="119"/>
        <end position="122"/>
    </location>
    <ligand>
        <name>GTP</name>
        <dbReference type="ChEBI" id="CHEBI:37565"/>
        <label>1</label>
    </ligand>
</feature>
<comment type="subunit">
    <text evidence="8">Associates with the 50S ribosomal subunit.</text>
</comment>
<dbReference type="OrthoDB" id="9805918at2"/>
<evidence type="ECO:0000256" key="8">
    <source>
        <dbReference type="HAMAP-Rule" id="MF_00195"/>
    </source>
</evidence>
<dbReference type="PANTHER" id="PTHR43834:SF6">
    <property type="entry name" value="GTPASE DER"/>
    <property type="match status" value="1"/>
</dbReference>
<feature type="binding site" evidence="8">
    <location>
        <begin position="9"/>
        <end position="16"/>
    </location>
    <ligand>
        <name>GTP</name>
        <dbReference type="ChEBI" id="CHEBI:37565"/>
        <label>1</label>
    </ligand>
</feature>
<evidence type="ECO:0000256" key="11">
    <source>
        <dbReference type="SAM" id="MobiDB-lite"/>
    </source>
</evidence>
<protein>
    <recommendedName>
        <fullName evidence="2 8">GTPase Der</fullName>
    </recommendedName>
    <alternativeName>
        <fullName evidence="7 8">GTP-binding protein EngA</fullName>
    </alternativeName>
</protein>
<feature type="compositionally biased region" description="Acidic residues" evidence="11">
    <location>
        <begin position="189"/>
        <end position="199"/>
    </location>
</feature>
<keyword evidence="5 8" id="KW-0547">Nucleotide-binding</keyword>
<evidence type="ECO:0000256" key="5">
    <source>
        <dbReference type="ARBA" id="ARBA00022741"/>
    </source>
</evidence>
<feature type="binding site" evidence="8">
    <location>
        <begin position="328"/>
        <end position="331"/>
    </location>
    <ligand>
        <name>GTP</name>
        <dbReference type="ChEBI" id="CHEBI:37565"/>
        <label>2</label>
    </ligand>
</feature>
<evidence type="ECO:0000256" key="4">
    <source>
        <dbReference type="ARBA" id="ARBA00022737"/>
    </source>
</evidence>
<dbReference type="HAMAP" id="MF_00195">
    <property type="entry name" value="GTPase_Der"/>
    <property type="match status" value="1"/>
</dbReference>
<feature type="binding site" evidence="8">
    <location>
        <begin position="56"/>
        <end position="60"/>
    </location>
    <ligand>
        <name>GTP</name>
        <dbReference type="ChEBI" id="CHEBI:37565"/>
        <label>1</label>
    </ligand>
</feature>
<evidence type="ECO:0000256" key="3">
    <source>
        <dbReference type="ARBA" id="ARBA00022517"/>
    </source>
</evidence>
<feature type="binding site" evidence="8">
    <location>
        <begin position="263"/>
        <end position="267"/>
    </location>
    <ligand>
        <name>GTP</name>
        <dbReference type="ChEBI" id="CHEBI:37565"/>
        <label>2</label>
    </ligand>
</feature>
<dbReference type="CDD" id="cd01895">
    <property type="entry name" value="EngA2"/>
    <property type="match status" value="1"/>
</dbReference>
<dbReference type="RefSeq" id="WP_139074653.1">
    <property type="nucleotide sequence ID" value="NZ_VDFU01000001.1"/>
</dbReference>
<dbReference type="InterPro" id="IPR016484">
    <property type="entry name" value="GTPase_Der"/>
</dbReference>
<keyword evidence="3 8" id="KW-0690">Ribosome biogenesis</keyword>
<evidence type="ECO:0000256" key="1">
    <source>
        <dbReference type="ARBA" id="ARBA00008279"/>
    </source>
</evidence>
<comment type="function">
    <text evidence="8 10">GTPase that plays an essential role in the late steps of ribosome biogenesis.</text>
</comment>
<keyword evidence="6 8" id="KW-0342">GTP-binding</keyword>
<dbReference type="InterPro" id="IPR015946">
    <property type="entry name" value="KH_dom-like_a/b"/>
</dbReference>
<gene>
    <name evidence="8" type="primary">der</name>
    <name evidence="13" type="ORF">FHG66_00695</name>
</gene>
<comment type="caution">
    <text evidence="13">The sequence shown here is derived from an EMBL/GenBank/DDBJ whole genome shotgun (WGS) entry which is preliminary data.</text>
</comment>
<dbReference type="Proteomes" id="UP000305887">
    <property type="component" value="Unassembled WGS sequence"/>
</dbReference>
<dbReference type="Gene3D" id="3.30.300.20">
    <property type="match status" value="1"/>
</dbReference>
<keyword evidence="14" id="KW-1185">Reference proteome</keyword>
<dbReference type="SUPFAM" id="SSF52540">
    <property type="entry name" value="P-loop containing nucleoside triphosphate hydrolases"/>
    <property type="match status" value="2"/>
</dbReference>
<keyword evidence="4 10" id="KW-0677">Repeat</keyword>
<feature type="region of interest" description="Disordered" evidence="11">
    <location>
        <begin position="170"/>
        <end position="208"/>
    </location>
</feature>
<comment type="similarity">
    <text evidence="1 8 9 10">Belongs to the TRAFAC class TrmE-Era-EngA-EngB-Septin-like GTPase superfamily. EngA (Der) GTPase family.</text>
</comment>
<feature type="binding site" evidence="8">
    <location>
        <begin position="216"/>
        <end position="223"/>
    </location>
    <ligand>
        <name>GTP</name>
        <dbReference type="ChEBI" id="CHEBI:37565"/>
        <label>2</label>
    </ligand>
</feature>
<dbReference type="InterPro" id="IPR032859">
    <property type="entry name" value="KH_dom-like"/>
</dbReference>
<dbReference type="NCBIfam" id="TIGR03594">
    <property type="entry name" value="GTPase_EngA"/>
    <property type="match status" value="1"/>
</dbReference>
<dbReference type="NCBIfam" id="TIGR00231">
    <property type="entry name" value="small_GTP"/>
    <property type="match status" value="2"/>
</dbReference>
<evidence type="ECO:0000256" key="10">
    <source>
        <dbReference type="RuleBase" id="RU004481"/>
    </source>
</evidence>
<dbReference type="GO" id="GO:0042254">
    <property type="term" value="P:ribosome biogenesis"/>
    <property type="evidence" value="ECO:0007669"/>
    <property type="project" value="UniProtKB-KW"/>
</dbReference>
<evidence type="ECO:0000259" key="12">
    <source>
        <dbReference type="PROSITE" id="PS51712"/>
    </source>
</evidence>
<feature type="compositionally biased region" description="Acidic residues" evidence="11">
    <location>
        <begin position="173"/>
        <end position="182"/>
    </location>
</feature>
<evidence type="ECO:0000256" key="6">
    <source>
        <dbReference type="ARBA" id="ARBA00023134"/>
    </source>
</evidence>
<feature type="domain" description="EngA-type G" evidence="12">
    <location>
        <begin position="3"/>
        <end position="167"/>
    </location>
</feature>
<dbReference type="Gene3D" id="3.40.50.300">
    <property type="entry name" value="P-loop containing nucleotide triphosphate hydrolases"/>
    <property type="match status" value="2"/>
</dbReference>
<evidence type="ECO:0000313" key="14">
    <source>
        <dbReference type="Proteomes" id="UP000305887"/>
    </source>
</evidence>
<dbReference type="InterPro" id="IPR027417">
    <property type="entry name" value="P-loop_NTPase"/>
</dbReference>
<dbReference type="Pfam" id="PF01926">
    <property type="entry name" value="MMR_HSR1"/>
    <property type="match status" value="2"/>
</dbReference>
<dbReference type="FunFam" id="3.30.300.20:FF:000004">
    <property type="entry name" value="GTPase Der"/>
    <property type="match status" value="1"/>
</dbReference>
<dbReference type="InterPro" id="IPR006073">
    <property type="entry name" value="GTP-bd"/>
</dbReference>
<dbReference type="GO" id="GO:0005525">
    <property type="term" value="F:GTP binding"/>
    <property type="evidence" value="ECO:0007669"/>
    <property type="project" value="UniProtKB-UniRule"/>
</dbReference>
<dbReference type="PROSITE" id="PS51712">
    <property type="entry name" value="G_ENGA"/>
    <property type="match status" value="2"/>
</dbReference>
<dbReference type="EMBL" id="VDFU01000001">
    <property type="protein sequence ID" value="TNC52847.1"/>
    <property type="molecule type" value="Genomic_DNA"/>
</dbReference>
<evidence type="ECO:0000256" key="2">
    <source>
        <dbReference type="ARBA" id="ARBA00020953"/>
    </source>
</evidence>
<dbReference type="PIRSF" id="PIRSF006485">
    <property type="entry name" value="GTP-binding_EngA"/>
    <property type="match status" value="1"/>
</dbReference>
<feature type="domain" description="EngA-type G" evidence="12">
    <location>
        <begin position="210"/>
        <end position="385"/>
    </location>
</feature>
<dbReference type="InterPro" id="IPR031166">
    <property type="entry name" value="G_ENGA"/>
</dbReference>
<proteinExistence type="inferred from homology"/>
<accession>A0A5C4N2B9</accession>
<evidence type="ECO:0000256" key="7">
    <source>
        <dbReference type="ARBA" id="ARBA00032345"/>
    </source>
</evidence>
<name>A0A5C4N2B9_9RHOB</name>